<reference evidence="2 3" key="1">
    <citation type="journal article" date="2023" name="Nucleic Acids Res.">
        <title>The hologenome of Daphnia magna reveals possible DNA methylation and microbiome-mediated evolution of the host genome.</title>
        <authorList>
            <person name="Chaturvedi A."/>
            <person name="Li X."/>
            <person name="Dhandapani V."/>
            <person name="Marshall H."/>
            <person name="Kissane S."/>
            <person name="Cuenca-Cambronero M."/>
            <person name="Asole G."/>
            <person name="Calvet F."/>
            <person name="Ruiz-Romero M."/>
            <person name="Marangio P."/>
            <person name="Guigo R."/>
            <person name="Rago D."/>
            <person name="Mirbahai L."/>
            <person name="Eastwood N."/>
            <person name="Colbourne J.K."/>
            <person name="Zhou J."/>
            <person name="Mallon E."/>
            <person name="Orsini L."/>
        </authorList>
    </citation>
    <scope>NUCLEOTIDE SEQUENCE [LARGE SCALE GENOMIC DNA]</scope>
    <source>
        <strain evidence="2">LRV0_1</strain>
    </source>
</reference>
<dbReference type="SUPFAM" id="SSF48726">
    <property type="entry name" value="Immunoglobulin"/>
    <property type="match status" value="1"/>
</dbReference>
<dbReference type="InterPro" id="IPR013783">
    <property type="entry name" value="Ig-like_fold"/>
</dbReference>
<name>A0ABR0ACT9_9CRUS</name>
<dbReference type="InterPro" id="IPR003599">
    <property type="entry name" value="Ig_sub"/>
</dbReference>
<comment type="caution">
    <text evidence="2">The sequence shown here is derived from an EMBL/GenBank/DDBJ whole genome shotgun (WGS) entry which is preliminary data.</text>
</comment>
<dbReference type="PANTHER" id="PTHR23278">
    <property type="entry name" value="SIDESTEP PROTEIN"/>
    <property type="match status" value="1"/>
</dbReference>
<protein>
    <recommendedName>
        <fullName evidence="1">Ig-like domain-containing protein</fullName>
    </recommendedName>
</protein>
<dbReference type="InterPro" id="IPR036179">
    <property type="entry name" value="Ig-like_dom_sf"/>
</dbReference>
<proteinExistence type="predicted"/>
<dbReference type="Pfam" id="PF07686">
    <property type="entry name" value="V-set"/>
    <property type="match status" value="1"/>
</dbReference>
<dbReference type="InterPro" id="IPR013106">
    <property type="entry name" value="Ig_V-set"/>
</dbReference>
<dbReference type="InterPro" id="IPR007110">
    <property type="entry name" value="Ig-like_dom"/>
</dbReference>
<dbReference type="PANTHER" id="PTHR23278:SF19">
    <property type="entry name" value="OBSCURIN"/>
    <property type="match status" value="1"/>
</dbReference>
<dbReference type="Gene3D" id="2.60.40.10">
    <property type="entry name" value="Immunoglobulins"/>
    <property type="match status" value="1"/>
</dbReference>
<sequence length="163" mass="18547">MHLAIGFRKTPVSLGELEVTEGGSAILPCDMSLPSLDDAIYLVVWFLEPNKKPIYTFDARGKPLSMGRRWSEVVSFGLRADFRFALHGQIPSKGHLIINGTTLSDEGIYRCRVDFKNSPARHFRVQLNVTDYIQDNGDKHRSVIDEGIQRRREPFYRAIANIK</sequence>
<evidence type="ECO:0000313" key="2">
    <source>
        <dbReference type="EMBL" id="KAK4022946.1"/>
    </source>
</evidence>
<dbReference type="EMBL" id="JAOYFB010000037">
    <property type="protein sequence ID" value="KAK4022946.1"/>
    <property type="molecule type" value="Genomic_DNA"/>
</dbReference>
<keyword evidence="3" id="KW-1185">Reference proteome</keyword>
<dbReference type="SMART" id="SM00409">
    <property type="entry name" value="IG"/>
    <property type="match status" value="1"/>
</dbReference>
<feature type="domain" description="Ig-like" evidence="1">
    <location>
        <begin position="11"/>
        <end position="128"/>
    </location>
</feature>
<evidence type="ECO:0000313" key="3">
    <source>
        <dbReference type="Proteomes" id="UP001234178"/>
    </source>
</evidence>
<dbReference type="PROSITE" id="PS50835">
    <property type="entry name" value="IG_LIKE"/>
    <property type="match status" value="1"/>
</dbReference>
<accession>A0ABR0ACT9</accession>
<evidence type="ECO:0000259" key="1">
    <source>
        <dbReference type="PROSITE" id="PS50835"/>
    </source>
</evidence>
<organism evidence="2 3">
    <name type="scientific">Daphnia magna</name>
    <dbReference type="NCBI Taxonomy" id="35525"/>
    <lineage>
        <taxon>Eukaryota</taxon>
        <taxon>Metazoa</taxon>
        <taxon>Ecdysozoa</taxon>
        <taxon>Arthropoda</taxon>
        <taxon>Crustacea</taxon>
        <taxon>Branchiopoda</taxon>
        <taxon>Diplostraca</taxon>
        <taxon>Cladocera</taxon>
        <taxon>Anomopoda</taxon>
        <taxon>Daphniidae</taxon>
        <taxon>Daphnia</taxon>
    </lineage>
</organism>
<dbReference type="Proteomes" id="UP001234178">
    <property type="component" value="Unassembled WGS sequence"/>
</dbReference>
<gene>
    <name evidence="2" type="ORF">OUZ56_008388</name>
</gene>